<evidence type="ECO:0000313" key="2">
    <source>
        <dbReference type="EMBL" id="RXJ83191.1"/>
    </source>
</evidence>
<protein>
    <recommendedName>
        <fullName evidence="4">Type II secretion system protein</fullName>
    </recommendedName>
</protein>
<dbReference type="RefSeq" id="WP_128987332.1">
    <property type="nucleotide sequence ID" value="NZ_PDJZ01000015.1"/>
</dbReference>
<keyword evidence="1" id="KW-0472">Membrane</keyword>
<sequence>MKKSISLLEIIIVIVLLSLLYIILIPNNKINKLDEITNRLSLYLSYVRLKALIDNKYNDENVLWHKKRWTIKFFRCRESEGGIYFSIYSDKNLTGHPSIEDSLKDPLTNKNIYSSNFCKENIKNSKYVLLTKSFDIVDVNISCNETTSLGQLSFGANGKIFSKLSNYENESTEYEITDLCKIKLISKDNESKEIIIYPKSGFSEVENNK</sequence>
<keyword evidence="1" id="KW-1133">Transmembrane helix</keyword>
<comment type="caution">
    <text evidence="2">The sequence shown here is derived from an EMBL/GenBank/DDBJ whole genome shotgun (WGS) entry which is preliminary data.</text>
</comment>
<evidence type="ECO:0000256" key="1">
    <source>
        <dbReference type="SAM" id="Phobius"/>
    </source>
</evidence>
<dbReference type="OrthoDB" id="5363195at2"/>
<reference evidence="2 3" key="1">
    <citation type="submission" date="2017-10" db="EMBL/GenBank/DDBJ databases">
        <title>Genomics of the genus Arcobacter.</title>
        <authorList>
            <person name="Perez-Cataluna A."/>
            <person name="Figueras M.J."/>
        </authorList>
    </citation>
    <scope>NUCLEOTIDE SEQUENCE [LARGE SCALE GENOMIC DNA]</scope>
    <source>
        <strain evidence="2 3">F26</strain>
    </source>
</reference>
<dbReference type="AlphaFoldDB" id="A0A4Q0ZEA8"/>
<dbReference type="Proteomes" id="UP000290870">
    <property type="component" value="Unassembled WGS sequence"/>
</dbReference>
<evidence type="ECO:0008006" key="4">
    <source>
        <dbReference type="Google" id="ProtNLM"/>
    </source>
</evidence>
<keyword evidence="1" id="KW-0812">Transmembrane</keyword>
<evidence type="ECO:0000313" key="3">
    <source>
        <dbReference type="Proteomes" id="UP000290870"/>
    </source>
</evidence>
<organism evidence="2 3">
    <name type="scientific">Arcobacter cloacae</name>
    <dbReference type="NCBI Taxonomy" id="1054034"/>
    <lineage>
        <taxon>Bacteria</taxon>
        <taxon>Pseudomonadati</taxon>
        <taxon>Campylobacterota</taxon>
        <taxon>Epsilonproteobacteria</taxon>
        <taxon>Campylobacterales</taxon>
        <taxon>Arcobacteraceae</taxon>
        <taxon>Arcobacter</taxon>
    </lineage>
</organism>
<proteinExistence type="predicted"/>
<feature type="transmembrane region" description="Helical" evidence="1">
    <location>
        <begin position="7"/>
        <end position="25"/>
    </location>
</feature>
<gene>
    <name evidence="2" type="ORF">CRU90_11010</name>
</gene>
<accession>A0A4Q0ZEA8</accession>
<name>A0A4Q0ZEA8_9BACT</name>
<dbReference type="EMBL" id="PDJZ01000015">
    <property type="protein sequence ID" value="RXJ83191.1"/>
    <property type="molecule type" value="Genomic_DNA"/>
</dbReference>